<dbReference type="EMBL" id="MTSL01000101">
    <property type="protein sequence ID" value="PJF18802.1"/>
    <property type="molecule type" value="Genomic_DNA"/>
</dbReference>
<feature type="domain" description="HIT" evidence="4">
    <location>
        <begin position="213"/>
        <end position="319"/>
    </location>
</feature>
<dbReference type="GO" id="GO:0003824">
    <property type="term" value="F:catalytic activity"/>
    <property type="evidence" value="ECO:0007669"/>
    <property type="project" value="InterPro"/>
</dbReference>
<dbReference type="AlphaFoldDB" id="A0A2H9TM49"/>
<organism evidence="5 6">
    <name type="scientific">Paramicrosporidium saccamoebae</name>
    <dbReference type="NCBI Taxonomy" id="1246581"/>
    <lineage>
        <taxon>Eukaryota</taxon>
        <taxon>Fungi</taxon>
        <taxon>Fungi incertae sedis</taxon>
        <taxon>Cryptomycota</taxon>
        <taxon>Cryptomycota incertae sedis</taxon>
        <taxon>Paramicrosporidium</taxon>
    </lineage>
</organism>
<dbReference type="PANTHER" id="PTHR46648:SF1">
    <property type="entry name" value="ADENOSINE 5'-MONOPHOSPHORAMIDASE HNT1"/>
    <property type="match status" value="1"/>
</dbReference>
<dbReference type="Pfam" id="PF01230">
    <property type="entry name" value="HIT"/>
    <property type="match status" value="1"/>
</dbReference>
<reference evidence="5 6" key="1">
    <citation type="submission" date="2016-10" db="EMBL/GenBank/DDBJ databases">
        <title>The genome of Paramicrosporidium saccamoebae is the missing link in understanding Cryptomycota and Microsporidia evolution.</title>
        <authorList>
            <person name="Quandt C.A."/>
            <person name="Beaudet D."/>
            <person name="Corsaro D."/>
            <person name="Michel R."/>
            <person name="Corradi N."/>
            <person name="James T."/>
        </authorList>
    </citation>
    <scope>NUCLEOTIDE SEQUENCE [LARGE SCALE GENOMIC DNA]</scope>
    <source>
        <strain evidence="5 6">KSL3</strain>
    </source>
</reference>
<dbReference type="Proteomes" id="UP000240830">
    <property type="component" value="Unassembled WGS sequence"/>
</dbReference>
<evidence type="ECO:0000313" key="5">
    <source>
        <dbReference type="EMBL" id="PJF18802.1"/>
    </source>
</evidence>
<dbReference type="InterPro" id="IPR019808">
    <property type="entry name" value="Histidine_triad_CS"/>
</dbReference>
<evidence type="ECO:0000256" key="1">
    <source>
        <dbReference type="PIRSR" id="PIRSR601310-1"/>
    </source>
</evidence>
<feature type="short sequence motif" description="Histidine triad motif" evidence="2 3">
    <location>
        <begin position="304"/>
        <end position="308"/>
    </location>
</feature>
<feature type="active site" description="Tele-AMP-histidine intermediate" evidence="1">
    <location>
        <position position="306"/>
    </location>
</feature>
<proteinExistence type="predicted"/>
<dbReference type="SUPFAM" id="SSF54197">
    <property type="entry name" value="HIT-like"/>
    <property type="match status" value="1"/>
</dbReference>
<keyword evidence="6" id="KW-1185">Reference proteome</keyword>
<protein>
    <recommendedName>
        <fullName evidence="4">HIT domain-containing protein</fullName>
    </recommendedName>
</protein>
<dbReference type="PANTHER" id="PTHR46648">
    <property type="entry name" value="HIT FAMILY PROTEIN 1"/>
    <property type="match status" value="1"/>
</dbReference>
<dbReference type="InterPro" id="IPR011146">
    <property type="entry name" value="HIT-like"/>
</dbReference>
<dbReference type="OrthoDB" id="672793at2759"/>
<sequence>MLTLDGYEVRQSEAIDISIPVLGIPRITAFGSDYACARLQFRSQDECIGCNSAKVVFSPHMHGTHIEYHAHVRKEWPPNTMETVLKLPALMLTKLIKAVVKNHCVVDFVATEDSHIEAIVLSSGWLDQILKSSTKDIELTEPTKEPVYIDPAVISKLKTMFPRLRVLLFDSISVDPAVDGESSIPDDSPPASRPNYLTDKSQFHLMSLLDSCLFCKIIKGSIPCHKVLETAKVLAFLDINPLTEGHILVIPKAHGERLHMVPEEYLGEMLPAAGRIARKLFGERGIDYNLLQNNGKLAHQEVDHVHFHIIPKRSSDDGLGIRWVTHTVSQDQLAKTAEEFRAALD</sequence>
<gene>
    <name evidence="5" type="ORF">PSACC_01333</name>
</gene>
<dbReference type="CDD" id="cd01277">
    <property type="entry name" value="HINT_subgroup"/>
    <property type="match status" value="1"/>
</dbReference>
<dbReference type="PROSITE" id="PS51084">
    <property type="entry name" value="HIT_2"/>
    <property type="match status" value="1"/>
</dbReference>
<dbReference type="InterPro" id="IPR039384">
    <property type="entry name" value="HINT"/>
</dbReference>
<evidence type="ECO:0000256" key="2">
    <source>
        <dbReference type="PIRSR" id="PIRSR601310-3"/>
    </source>
</evidence>
<evidence type="ECO:0000313" key="6">
    <source>
        <dbReference type="Proteomes" id="UP000240830"/>
    </source>
</evidence>
<dbReference type="Gene3D" id="3.30.428.10">
    <property type="entry name" value="HIT-like"/>
    <property type="match status" value="1"/>
</dbReference>
<dbReference type="InterPro" id="IPR001310">
    <property type="entry name" value="Histidine_triad_HIT"/>
</dbReference>
<dbReference type="STRING" id="1246581.A0A2H9TM49"/>
<name>A0A2H9TM49_9FUNG</name>
<evidence type="ECO:0000256" key="3">
    <source>
        <dbReference type="PROSITE-ProRule" id="PRU00464"/>
    </source>
</evidence>
<comment type="caution">
    <text evidence="5">The sequence shown here is derived from an EMBL/GenBank/DDBJ whole genome shotgun (WGS) entry which is preliminary data.</text>
</comment>
<evidence type="ECO:0000259" key="4">
    <source>
        <dbReference type="PROSITE" id="PS51084"/>
    </source>
</evidence>
<dbReference type="GO" id="GO:0009117">
    <property type="term" value="P:nucleotide metabolic process"/>
    <property type="evidence" value="ECO:0007669"/>
    <property type="project" value="TreeGrafter"/>
</dbReference>
<dbReference type="PROSITE" id="PS00892">
    <property type="entry name" value="HIT_1"/>
    <property type="match status" value="1"/>
</dbReference>
<dbReference type="InterPro" id="IPR036265">
    <property type="entry name" value="HIT-like_sf"/>
</dbReference>
<accession>A0A2H9TM49</accession>
<dbReference type="PRINTS" id="PR00332">
    <property type="entry name" value="HISTRIAD"/>
</dbReference>